<accession>C8S314</accession>
<keyword evidence="1" id="KW-0175">Coiled coil</keyword>
<evidence type="ECO:0000256" key="1">
    <source>
        <dbReference type="SAM" id="Coils"/>
    </source>
</evidence>
<dbReference type="Gene3D" id="6.10.280.50">
    <property type="match status" value="1"/>
</dbReference>
<evidence type="ECO:0000313" key="3">
    <source>
        <dbReference type="Proteomes" id="UP000010121"/>
    </source>
</evidence>
<dbReference type="InterPro" id="IPR038444">
    <property type="entry name" value="DUF465_sf"/>
</dbReference>
<gene>
    <name evidence="2" type="ORF">Rsw2DRAFT_2442</name>
</gene>
<dbReference type="Proteomes" id="UP000010121">
    <property type="component" value="Unassembled WGS sequence"/>
</dbReference>
<name>C8S314_9RHOB</name>
<dbReference type="InterPro" id="IPR007420">
    <property type="entry name" value="DUF465"/>
</dbReference>
<reference evidence="2 3" key="1">
    <citation type="submission" date="2009-08" db="EMBL/GenBank/DDBJ databases">
        <title>The draft genome of Rhodobacter sp. SW2.</title>
        <authorList>
            <consortium name="US DOE Joint Genome Institute (JGI-PGF)"/>
            <person name="Lucas S."/>
            <person name="Copeland A."/>
            <person name="Lapidus A."/>
            <person name="Glavina del Rio T."/>
            <person name="Tice H."/>
            <person name="Bruce D."/>
            <person name="Goodwin L."/>
            <person name="Pitluck S."/>
            <person name="Larimer F."/>
            <person name="Land M.L."/>
            <person name="Hauser L."/>
            <person name="Emerson D."/>
        </authorList>
    </citation>
    <scope>NUCLEOTIDE SEQUENCE [LARGE SCALE GENOMIC DNA]</scope>
    <source>
        <strain evidence="2 3">SW2</strain>
    </source>
</reference>
<evidence type="ECO:0000313" key="2">
    <source>
        <dbReference type="EMBL" id="EEW24654.1"/>
    </source>
</evidence>
<dbReference type="STRING" id="371731.Rsw2DRAFT_2442"/>
<sequence length="101" mass="11903">MLCKNIPVRVKKRYISGQCLNDSFPDRRPMNAPMELNHDEMQRIRLEVLKRQHRDLDEAVHVLETAGRPDPLTLRRLKKQKLALKDQIVKIEDRLIPDIIA</sequence>
<proteinExistence type="predicted"/>
<keyword evidence="3" id="KW-1185">Reference proteome</keyword>
<evidence type="ECO:0008006" key="4">
    <source>
        <dbReference type="Google" id="ProtNLM"/>
    </source>
</evidence>
<dbReference type="EMBL" id="ACYY01000016">
    <property type="protein sequence ID" value="EEW24654.1"/>
    <property type="molecule type" value="Genomic_DNA"/>
</dbReference>
<dbReference type="eggNOG" id="COG5481">
    <property type="taxonomic scope" value="Bacteria"/>
</dbReference>
<protein>
    <recommendedName>
        <fullName evidence="4">DUF465 domain-containing protein</fullName>
    </recommendedName>
</protein>
<dbReference type="Pfam" id="PF04325">
    <property type="entry name" value="DUF465"/>
    <property type="match status" value="1"/>
</dbReference>
<comment type="caution">
    <text evidence="2">The sequence shown here is derived from an EMBL/GenBank/DDBJ whole genome shotgun (WGS) entry which is preliminary data.</text>
</comment>
<dbReference type="AlphaFoldDB" id="C8S314"/>
<feature type="coiled-coil region" evidence="1">
    <location>
        <begin position="46"/>
        <end position="94"/>
    </location>
</feature>
<organism evidence="2 3">
    <name type="scientific">Rhodobacter ferrooxidans</name>
    <dbReference type="NCBI Taxonomy" id="371731"/>
    <lineage>
        <taxon>Bacteria</taxon>
        <taxon>Pseudomonadati</taxon>
        <taxon>Pseudomonadota</taxon>
        <taxon>Alphaproteobacteria</taxon>
        <taxon>Rhodobacterales</taxon>
        <taxon>Rhodobacter group</taxon>
        <taxon>Rhodobacter</taxon>
    </lineage>
</organism>